<keyword evidence="8 10" id="KW-0406">Ion transport</keyword>
<feature type="transmembrane region" description="Helical" evidence="10">
    <location>
        <begin position="65"/>
        <end position="86"/>
    </location>
</feature>
<keyword evidence="4 10" id="KW-0633">Potassium transport</keyword>
<keyword evidence="7 10" id="KW-1133">Transmembrane helix</keyword>
<evidence type="ECO:0000256" key="1">
    <source>
        <dbReference type="ARBA" id="ARBA00004651"/>
    </source>
</evidence>
<organism evidence="13 14">
    <name type="scientific">Castanea mollissima</name>
    <name type="common">Chinese chestnut</name>
    <dbReference type="NCBI Taxonomy" id="60419"/>
    <lineage>
        <taxon>Eukaryota</taxon>
        <taxon>Viridiplantae</taxon>
        <taxon>Streptophyta</taxon>
        <taxon>Embryophyta</taxon>
        <taxon>Tracheophyta</taxon>
        <taxon>Spermatophyta</taxon>
        <taxon>Magnoliopsida</taxon>
        <taxon>eudicotyledons</taxon>
        <taxon>Gunneridae</taxon>
        <taxon>Pentapetalae</taxon>
        <taxon>rosids</taxon>
        <taxon>fabids</taxon>
        <taxon>Fagales</taxon>
        <taxon>Fagaceae</taxon>
        <taxon>Castanea</taxon>
    </lineage>
</organism>
<dbReference type="PANTHER" id="PTHR30540:SF14">
    <property type="entry name" value="POTASSIUM TRANSPORTER 1"/>
    <property type="match status" value="1"/>
</dbReference>
<dbReference type="AlphaFoldDB" id="A0A8J4RBA9"/>
<protein>
    <recommendedName>
        <fullName evidence="10">Potassium transporter</fullName>
    </recommendedName>
</protein>
<feature type="transmembrane region" description="Helical" evidence="10">
    <location>
        <begin position="359"/>
        <end position="386"/>
    </location>
</feature>
<feature type="transmembrane region" description="Helical" evidence="10">
    <location>
        <begin position="471"/>
        <end position="491"/>
    </location>
</feature>
<feature type="domain" description="K+ potassium transporter integral membrane" evidence="11">
    <location>
        <begin position="28"/>
        <end position="536"/>
    </location>
</feature>
<feature type="transmembrane region" description="Helical" evidence="10">
    <location>
        <begin position="174"/>
        <end position="195"/>
    </location>
</feature>
<keyword evidence="5 10" id="KW-0812">Transmembrane</keyword>
<evidence type="ECO:0000256" key="9">
    <source>
        <dbReference type="ARBA" id="ARBA00023136"/>
    </source>
</evidence>
<feature type="transmembrane region" description="Helical" evidence="10">
    <location>
        <begin position="497"/>
        <end position="514"/>
    </location>
</feature>
<feature type="transmembrane region" description="Helical" evidence="10">
    <location>
        <begin position="288"/>
        <end position="307"/>
    </location>
</feature>
<accession>A0A8J4RBA9</accession>
<evidence type="ECO:0000313" key="14">
    <source>
        <dbReference type="Proteomes" id="UP000737018"/>
    </source>
</evidence>
<reference evidence="13" key="1">
    <citation type="submission" date="2020-03" db="EMBL/GenBank/DDBJ databases">
        <title>Castanea mollissima Vanexum genome sequencing.</title>
        <authorList>
            <person name="Staton M."/>
        </authorList>
    </citation>
    <scope>NUCLEOTIDE SEQUENCE</scope>
    <source>
        <tissue evidence="13">Leaf</tissue>
    </source>
</reference>
<evidence type="ECO:0000256" key="5">
    <source>
        <dbReference type="ARBA" id="ARBA00022692"/>
    </source>
</evidence>
<dbReference type="PANTHER" id="PTHR30540">
    <property type="entry name" value="OSMOTIC STRESS POTASSIUM TRANSPORTER"/>
    <property type="match status" value="1"/>
</dbReference>
<feature type="domain" description="K+ potassium transporter C-terminal" evidence="12">
    <location>
        <begin position="548"/>
        <end position="774"/>
    </location>
</feature>
<keyword evidence="3" id="KW-0813">Transport</keyword>
<evidence type="ECO:0000256" key="8">
    <source>
        <dbReference type="ARBA" id="ARBA00023065"/>
    </source>
</evidence>
<feature type="transmembrane region" description="Helical" evidence="10">
    <location>
        <begin position="319"/>
        <end position="339"/>
    </location>
</feature>
<name>A0A8J4RBA9_9ROSI</name>
<dbReference type="InterPro" id="IPR053951">
    <property type="entry name" value="K_trans_N"/>
</dbReference>
<dbReference type="Pfam" id="PF22776">
    <property type="entry name" value="K_trans_C"/>
    <property type="match status" value="1"/>
</dbReference>
<evidence type="ECO:0000256" key="4">
    <source>
        <dbReference type="ARBA" id="ARBA00022538"/>
    </source>
</evidence>
<proteinExistence type="inferred from homology"/>
<evidence type="ECO:0000256" key="2">
    <source>
        <dbReference type="ARBA" id="ARBA00008440"/>
    </source>
</evidence>
<keyword evidence="14" id="KW-1185">Reference proteome</keyword>
<dbReference type="NCBIfam" id="TIGR00794">
    <property type="entry name" value="kup"/>
    <property type="match status" value="1"/>
</dbReference>
<comment type="function">
    <text evidence="10">Potassium transporter.</text>
</comment>
<feature type="transmembrane region" description="Helical" evidence="10">
    <location>
        <begin position="407"/>
        <end position="429"/>
    </location>
</feature>
<evidence type="ECO:0000256" key="6">
    <source>
        <dbReference type="ARBA" id="ARBA00022958"/>
    </source>
</evidence>
<evidence type="ECO:0000256" key="10">
    <source>
        <dbReference type="RuleBase" id="RU321113"/>
    </source>
</evidence>
<dbReference type="GO" id="GO:0015079">
    <property type="term" value="F:potassium ion transmembrane transporter activity"/>
    <property type="evidence" value="ECO:0007669"/>
    <property type="project" value="UniProtKB-UniRule"/>
</dbReference>
<evidence type="ECO:0000259" key="11">
    <source>
        <dbReference type="Pfam" id="PF02705"/>
    </source>
</evidence>
<feature type="transmembrane region" description="Helical" evidence="10">
    <location>
        <begin position="441"/>
        <end position="464"/>
    </location>
</feature>
<dbReference type="InterPro" id="IPR003855">
    <property type="entry name" value="K+_transporter"/>
</dbReference>
<keyword evidence="9 10" id="KW-0472">Membrane</keyword>
<dbReference type="OrthoDB" id="504708at2759"/>
<dbReference type="GO" id="GO:0005886">
    <property type="term" value="C:plasma membrane"/>
    <property type="evidence" value="ECO:0007669"/>
    <property type="project" value="UniProtKB-SubCell"/>
</dbReference>
<keyword evidence="6 10" id="KW-0630">Potassium</keyword>
<evidence type="ECO:0000256" key="7">
    <source>
        <dbReference type="ARBA" id="ARBA00022989"/>
    </source>
</evidence>
<gene>
    <name evidence="13" type="ORF">CMV_015036</name>
</gene>
<evidence type="ECO:0000259" key="12">
    <source>
        <dbReference type="Pfam" id="PF22776"/>
    </source>
</evidence>
<sequence length="776" mass="86188">MNPSEEFVEQGISQQNLRTVSSTTVITLAYQSLGVVYGDLCISPLYVYKTTFSGKLSLHEDDEEIYGVLSFIFWTITLIALFKYVFIVMLADDNGEEAPCAFDALPKIVAENSSCGTFALYSLLCRHAGLSILPNQQAADEKLSEYVTEGSADTWRSSALKSFFEKHPRFRKGLLIFVLLGTCMAIADGVLTPAISVLSAVSGVKLKITELHENHIVIISCVILVGLFSLQHYGTHKVAFMFAPIVTAWLLCLTGIGVYNIFRWNSHIFHALSPIYMLKFLESTGVEGWISLGGVVLTITGVETMFANLGHFSPLSIRIAFTFLVYPSLLLTYMGEAAFLSKHHEDLERSFYKAIPETVFWPVFIVATFAAVIGSQAVISATFSIISQCCALNCFPHVRIIHTSSKIYGQIYIPEVNWMLMCLSLAVTIGLRDTSMMGHAYGLAVTTVMFVTTCLMAMVMIIVWKQNTFTAVAFLLVFGSMELLYISACIFKVPEGAWIALTVSSIFMAVMYIWNYGTMKKHQFDVENKVSMNRIVSLGPSLGMVRVPGIGLVYTNLVTGVPAVFGHFVTNLPAIHQVLVFVCIKSVQVPYVCEKERILISRVGPKECGMFRCILRYGYKDLQQENYSFENRLVSGLVQFVETEEQTASKATDFCGEFGNSDIEAFDSSVHTTTISYPEEDRARCSCDIQVMTSDIGRVESFLLKDESLQILKAKESGVTYVLGHSYAKSKKPSSIFKKFAIDVVYAFLSKNSTEPNILMKVSPTSLLEVGMIYYV</sequence>
<comment type="similarity">
    <text evidence="2 10">Belongs to the HAK/KUP transporter (TC 2.A.72.3) family.</text>
</comment>
<dbReference type="Proteomes" id="UP000737018">
    <property type="component" value="Unassembled WGS sequence"/>
</dbReference>
<evidence type="ECO:0000313" key="13">
    <source>
        <dbReference type="EMBL" id="KAF3960233.1"/>
    </source>
</evidence>
<dbReference type="InterPro" id="IPR053952">
    <property type="entry name" value="K_trans_C"/>
</dbReference>
<dbReference type="Pfam" id="PF02705">
    <property type="entry name" value="K_trans"/>
    <property type="match status" value="1"/>
</dbReference>
<evidence type="ECO:0000256" key="3">
    <source>
        <dbReference type="ARBA" id="ARBA00022448"/>
    </source>
</evidence>
<feature type="transmembrane region" description="Helical" evidence="10">
    <location>
        <begin position="215"/>
        <end position="233"/>
    </location>
</feature>
<feature type="transmembrane region" description="Helical" evidence="10">
    <location>
        <begin position="240"/>
        <end position="262"/>
    </location>
</feature>
<comment type="caution">
    <text evidence="13">The sequence shown here is derived from an EMBL/GenBank/DDBJ whole genome shotgun (WGS) entry which is preliminary data.</text>
</comment>
<comment type="subcellular location">
    <subcellularLocation>
        <location evidence="1">Cell membrane</location>
        <topology evidence="1">Multi-pass membrane protein</topology>
    </subcellularLocation>
    <subcellularLocation>
        <location evidence="10">Membrane</location>
        <topology evidence="10">Multi-pass membrane protein</topology>
    </subcellularLocation>
</comment>
<dbReference type="EMBL" id="JRKL02002151">
    <property type="protein sequence ID" value="KAF3960233.1"/>
    <property type="molecule type" value="Genomic_DNA"/>
</dbReference>
<feature type="transmembrane region" description="Helical" evidence="10">
    <location>
        <begin position="535"/>
        <end position="554"/>
    </location>
</feature>